<dbReference type="Pfam" id="PF12146">
    <property type="entry name" value="Hydrolase_4"/>
    <property type="match status" value="1"/>
</dbReference>
<evidence type="ECO:0000313" key="4">
    <source>
        <dbReference type="EMBL" id="MBL3678886.1"/>
    </source>
</evidence>
<sequence>MNTTSLAPQPIDYYSSGVRCSALLWRPETTNPVPAVVLCHGFRGIKEWALPDFAELFVKAGFVAMAIDYRGFGESDGERGRLVPKEQVADIRSALSWLEGQTFIDAEQLMLYGTSFGGANVIQAAADDSRVRAVVCQVGIGDVRRCWPAAWERMEPLVVDDRHRRATTGVSERIDPGMILDNSQSNAAFIEAEERWPQIRQTFPMEAVESIFEFAPERDVARISPRPVLFLGAGEDLAVPVEETESLFQAASEPKSMHIYNITHYDIYEPPHRERAVADSLAFFARHGIGVSR</sequence>
<accession>A0ABS1SG88</accession>
<comment type="similarity">
    <text evidence="2">Belongs to the AB hydrolase superfamily. FUS2 hydrolase family.</text>
</comment>
<keyword evidence="5" id="KW-1185">Reference proteome</keyword>
<comment type="caution">
    <text evidence="4">The sequence shown here is derived from an EMBL/GenBank/DDBJ whole genome shotgun (WGS) entry which is preliminary data.</text>
</comment>
<dbReference type="Proteomes" id="UP001645859">
    <property type="component" value="Unassembled WGS sequence"/>
</dbReference>
<dbReference type="InterPro" id="IPR022742">
    <property type="entry name" value="Hydrolase_4"/>
</dbReference>
<evidence type="ECO:0000259" key="3">
    <source>
        <dbReference type="Pfam" id="PF12146"/>
    </source>
</evidence>
<dbReference type="PRINTS" id="PR00111">
    <property type="entry name" value="ABHYDROLASE"/>
</dbReference>
<keyword evidence="1 4" id="KW-0378">Hydrolase</keyword>
<dbReference type="InterPro" id="IPR050261">
    <property type="entry name" value="FrsA_esterase"/>
</dbReference>
<dbReference type="PANTHER" id="PTHR22946:SF9">
    <property type="entry name" value="POLYKETIDE TRANSFERASE AF380"/>
    <property type="match status" value="1"/>
</dbReference>
<gene>
    <name evidence="4" type="ORF">D3230_06200</name>
</gene>
<organism evidence="4 5">
    <name type="scientific">Leucobacter chromiireducens subsp. solipictus</name>
    <dbReference type="NCBI Taxonomy" id="398235"/>
    <lineage>
        <taxon>Bacteria</taxon>
        <taxon>Bacillati</taxon>
        <taxon>Actinomycetota</taxon>
        <taxon>Actinomycetes</taxon>
        <taxon>Micrococcales</taxon>
        <taxon>Microbacteriaceae</taxon>
        <taxon>Leucobacter</taxon>
    </lineage>
</organism>
<evidence type="ECO:0000256" key="2">
    <source>
        <dbReference type="ARBA" id="ARBA00038115"/>
    </source>
</evidence>
<evidence type="ECO:0000256" key="1">
    <source>
        <dbReference type="ARBA" id="ARBA00022801"/>
    </source>
</evidence>
<dbReference type="RefSeq" id="WP_202344161.1">
    <property type="nucleotide sequence ID" value="NZ_BAAAPI010000013.1"/>
</dbReference>
<dbReference type="EMBL" id="QYAC01000003">
    <property type="protein sequence ID" value="MBL3678886.1"/>
    <property type="molecule type" value="Genomic_DNA"/>
</dbReference>
<protein>
    <submittedName>
        <fullName evidence="4">Alpha/beta fold hydrolase</fullName>
    </submittedName>
</protein>
<dbReference type="Gene3D" id="3.40.50.1820">
    <property type="entry name" value="alpha/beta hydrolase"/>
    <property type="match status" value="1"/>
</dbReference>
<dbReference type="PANTHER" id="PTHR22946">
    <property type="entry name" value="DIENELACTONE HYDROLASE DOMAIN-CONTAINING PROTEIN-RELATED"/>
    <property type="match status" value="1"/>
</dbReference>
<dbReference type="GO" id="GO:0016787">
    <property type="term" value="F:hydrolase activity"/>
    <property type="evidence" value="ECO:0007669"/>
    <property type="project" value="UniProtKB-KW"/>
</dbReference>
<reference evidence="4 5" key="1">
    <citation type="submission" date="2018-09" db="EMBL/GenBank/DDBJ databases">
        <title>Comparative genomics of Leucobacter spp.</title>
        <authorList>
            <person name="Reis A.C."/>
            <person name="Kolvenbach B.A."/>
            <person name="Corvini P.F.X."/>
            <person name="Nunes O.C."/>
        </authorList>
    </citation>
    <scope>NUCLEOTIDE SEQUENCE [LARGE SCALE GENOMIC DNA]</scope>
    <source>
        <strain evidence="4 5">TAN 31504</strain>
    </source>
</reference>
<dbReference type="InterPro" id="IPR029058">
    <property type="entry name" value="AB_hydrolase_fold"/>
</dbReference>
<feature type="domain" description="Serine aminopeptidase S33" evidence="3">
    <location>
        <begin position="32"/>
        <end position="261"/>
    </location>
</feature>
<evidence type="ECO:0000313" key="5">
    <source>
        <dbReference type="Proteomes" id="UP001645859"/>
    </source>
</evidence>
<dbReference type="SUPFAM" id="SSF53474">
    <property type="entry name" value="alpha/beta-Hydrolases"/>
    <property type="match status" value="1"/>
</dbReference>
<name>A0ABS1SG88_9MICO</name>
<dbReference type="InterPro" id="IPR000073">
    <property type="entry name" value="AB_hydrolase_1"/>
</dbReference>
<proteinExistence type="inferred from homology"/>